<evidence type="ECO:0000256" key="4">
    <source>
        <dbReference type="ARBA" id="ARBA00022840"/>
    </source>
</evidence>
<dbReference type="Gene3D" id="3.40.50.300">
    <property type="entry name" value="P-loop containing nucleotide triphosphate hydrolases"/>
    <property type="match status" value="1"/>
</dbReference>
<dbReference type="RefSeq" id="WP_338753023.1">
    <property type="nucleotide sequence ID" value="NZ_CP147404.1"/>
</dbReference>
<dbReference type="InterPro" id="IPR003593">
    <property type="entry name" value="AAA+_ATPase"/>
</dbReference>
<keyword evidence="2" id="KW-0813">Transport</keyword>
<keyword evidence="3" id="KW-0547">Nucleotide-binding</keyword>
<name>A0ABZ2N7E1_9BACI</name>
<keyword evidence="4 6" id="KW-0067">ATP-binding</keyword>
<dbReference type="PANTHER" id="PTHR43335">
    <property type="entry name" value="ABC TRANSPORTER, ATP-BINDING PROTEIN"/>
    <property type="match status" value="1"/>
</dbReference>
<proteinExistence type="inferred from homology"/>
<dbReference type="SMART" id="SM00382">
    <property type="entry name" value="AAA"/>
    <property type="match status" value="1"/>
</dbReference>
<keyword evidence="7" id="KW-1185">Reference proteome</keyword>
<evidence type="ECO:0000313" key="6">
    <source>
        <dbReference type="EMBL" id="WXB93627.1"/>
    </source>
</evidence>
<dbReference type="Proteomes" id="UP001387364">
    <property type="component" value="Chromosome"/>
</dbReference>
<evidence type="ECO:0000256" key="1">
    <source>
        <dbReference type="ARBA" id="ARBA00005417"/>
    </source>
</evidence>
<dbReference type="PANTHER" id="PTHR43335:SF8">
    <property type="entry name" value="ABC TRANSPORTER, ATP-BINDING PROTEIN"/>
    <property type="match status" value="1"/>
</dbReference>
<dbReference type="InterPro" id="IPR003439">
    <property type="entry name" value="ABC_transporter-like_ATP-bd"/>
</dbReference>
<dbReference type="SUPFAM" id="SSF52540">
    <property type="entry name" value="P-loop containing nucleoside triphosphate hydrolases"/>
    <property type="match status" value="1"/>
</dbReference>
<dbReference type="InterPro" id="IPR017871">
    <property type="entry name" value="ABC_transporter-like_CS"/>
</dbReference>
<gene>
    <name evidence="6" type="ORF">WDJ61_02965</name>
</gene>
<dbReference type="InterPro" id="IPR027417">
    <property type="entry name" value="P-loop_NTPase"/>
</dbReference>
<feature type="domain" description="ABC transporter" evidence="5">
    <location>
        <begin position="5"/>
        <end position="232"/>
    </location>
</feature>
<dbReference type="GO" id="GO:0005524">
    <property type="term" value="F:ATP binding"/>
    <property type="evidence" value="ECO:0007669"/>
    <property type="project" value="UniProtKB-KW"/>
</dbReference>
<evidence type="ECO:0000256" key="3">
    <source>
        <dbReference type="ARBA" id="ARBA00022741"/>
    </source>
</evidence>
<protein>
    <submittedName>
        <fullName evidence="6">ATP-binding cassette domain-containing protein</fullName>
    </submittedName>
</protein>
<evidence type="ECO:0000256" key="2">
    <source>
        <dbReference type="ARBA" id="ARBA00022448"/>
    </source>
</evidence>
<dbReference type="EMBL" id="CP147404">
    <property type="protein sequence ID" value="WXB93627.1"/>
    <property type="molecule type" value="Genomic_DNA"/>
</dbReference>
<evidence type="ECO:0000313" key="7">
    <source>
        <dbReference type="Proteomes" id="UP001387364"/>
    </source>
</evidence>
<dbReference type="PROSITE" id="PS50893">
    <property type="entry name" value="ABC_TRANSPORTER_2"/>
    <property type="match status" value="1"/>
</dbReference>
<comment type="similarity">
    <text evidence="1">Belongs to the ABC transporter superfamily.</text>
</comment>
<dbReference type="Pfam" id="PF00005">
    <property type="entry name" value="ABC_tran"/>
    <property type="match status" value="1"/>
</dbReference>
<sequence length="310" mass="35469">MDYVLRTFGLTKIYQDKHVVQNINMTIKKGEIYGLIGKNGAGKTTTLRMILNLINPSSGKVELFGKNPAKNQSIFEKIGSFICHSNFYHNLTAEENLEIHRRLMGVVSKKRTEEMLKKVNLMQYKDKKVEDFSVGMKQRLGIARSMLHYPEFLILDEPTNGLDPQVVKDLRQTLIQLANDYEVAILLSSHILSEVDYLSNVLGIIHEGHLIEELNYEALQEKKKRYLQLSVNDVKKASFILETELNISDYIICDGGIIKVYNKMDSAELNTKMVESSVEVYEMINAHDSLENYFLSITEEGDLIDHYPAN</sequence>
<reference evidence="6 7" key="1">
    <citation type="submission" date="2024-02" db="EMBL/GenBank/DDBJ databases">
        <title>Seven novel Bacillus-like species.</title>
        <authorList>
            <person name="Liu G."/>
        </authorList>
    </citation>
    <scope>NUCLEOTIDE SEQUENCE [LARGE SCALE GENOMIC DNA]</scope>
    <source>
        <strain evidence="6 7">FJAT-52991</strain>
    </source>
</reference>
<evidence type="ECO:0000259" key="5">
    <source>
        <dbReference type="PROSITE" id="PS50893"/>
    </source>
</evidence>
<accession>A0ABZ2N7E1</accession>
<dbReference type="PROSITE" id="PS00211">
    <property type="entry name" value="ABC_TRANSPORTER_1"/>
    <property type="match status" value="1"/>
</dbReference>
<organism evidence="6 7">
    <name type="scientific">Bacillus kandeliae</name>
    <dbReference type="NCBI Taxonomy" id="3129297"/>
    <lineage>
        <taxon>Bacteria</taxon>
        <taxon>Bacillati</taxon>
        <taxon>Bacillota</taxon>
        <taxon>Bacilli</taxon>
        <taxon>Bacillales</taxon>
        <taxon>Bacillaceae</taxon>
        <taxon>Bacillus</taxon>
    </lineage>
</organism>